<evidence type="ECO:0000259" key="1">
    <source>
        <dbReference type="Pfam" id="PF14534"/>
    </source>
</evidence>
<name>A0A552WR73_9MICO</name>
<accession>A0A552WR73</accession>
<dbReference type="RefSeq" id="WP_143418680.1">
    <property type="nucleotide sequence ID" value="NZ_VJXR01000032.1"/>
</dbReference>
<dbReference type="SUPFAM" id="SSF54427">
    <property type="entry name" value="NTF2-like"/>
    <property type="match status" value="1"/>
</dbReference>
<dbReference type="EMBL" id="VJXR01000032">
    <property type="protein sequence ID" value="TRW44943.1"/>
    <property type="molecule type" value="Genomic_DNA"/>
</dbReference>
<comment type="caution">
    <text evidence="2">The sequence shown here is derived from an EMBL/GenBank/DDBJ whole genome shotgun (WGS) entry which is preliminary data.</text>
</comment>
<dbReference type="Gene3D" id="3.10.450.50">
    <property type="match status" value="1"/>
</dbReference>
<feature type="domain" description="DUF4440" evidence="1">
    <location>
        <begin position="14"/>
        <end position="131"/>
    </location>
</feature>
<sequence length="153" mass="16828">MSTSQFDDAVTGYREGLRAFVHGDPEPCWKLFSEDDEVTLANPLGPPRRGPAEVRKAMLAAVANFQEGGALRFAEVTLQVEEISRHVATDLGYVVQLERAEGRLAGRDETVGIDLRVTMVFRRQADGTWRVAHRHADPITTDRPLSTAVRGAG</sequence>
<gene>
    <name evidence="2" type="ORF">FJ693_11560</name>
</gene>
<proteinExistence type="predicted"/>
<evidence type="ECO:0000313" key="3">
    <source>
        <dbReference type="Proteomes" id="UP000318693"/>
    </source>
</evidence>
<organism evidence="2 3">
    <name type="scientific">Georgenia yuyongxinii</name>
    <dbReference type="NCBI Taxonomy" id="2589797"/>
    <lineage>
        <taxon>Bacteria</taxon>
        <taxon>Bacillati</taxon>
        <taxon>Actinomycetota</taxon>
        <taxon>Actinomycetes</taxon>
        <taxon>Micrococcales</taxon>
        <taxon>Bogoriellaceae</taxon>
        <taxon>Georgenia</taxon>
    </lineage>
</organism>
<reference evidence="2 3" key="1">
    <citation type="submission" date="2019-07" db="EMBL/GenBank/DDBJ databases">
        <title>Georgenia wutianyii sp. nov. and Georgenia *** sp. nov. isolated from plateau pika (Ochotona curzoniae) in the Qinghai-Tibet plateau of China.</title>
        <authorList>
            <person name="Tian Z."/>
        </authorList>
    </citation>
    <scope>NUCLEOTIDE SEQUENCE [LARGE SCALE GENOMIC DNA]</scope>
    <source>
        <strain evidence="2 3">Z446</strain>
    </source>
</reference>
<keyword evidence="3" id="KW-1185">Reference proteome</keyword>
<dbReference type="InterPro" id="IPR032710">
    <property type="entry name" value="NTF2-like_dom_sf"/>
</dbReference>
<dbReference type="Proteomes" id="UP000318693">
    <property type="component" value="Unassembled WGS sequence"/>
</dbReference>
<dbReference type="AlphaFoldDB" id="A0A552WR73"/>
<evidence type="ECO:0000313" key="2">
    <source>
        <dbReference type="EMBL" id="TRW44943.1"/>
    </source>
</evidence>
<dbReference type="InterPro" id="IPR027843">
    <property type="entry name" value="DUF4440"/>
</dbReference>
<dbReference type="Pfam" id="PF14534">
    <property type="entry name" value="DUF4440"/>
    <property type="match status" value="1"/>
</dbReference>
<protein>
    <submittedName>
        <fullName evidence="2">DUF4440 domain-containing protein</fullName>
    </submittedName>
</protein>